<dbReference type="GO" id="GO:0003677">
    <property type="term" value="F:DNA binding"/>
    <property type="evidence" value="ECO:0007669"/>
    <property type="project" value="UniProtKB-UniRule"/>
</dbReference>
<keyword evidence="5 6" id="KW-0234">DNA repair</keyword>
<comment type="function">
    <text evidence="6">The UvrABC repair system catalyzes the recognition and processing of DNA lesions. UvrC both incises the 5' and 3' sides of the lesion. The N-terminal half is responsible for the 3' incision and the C-terminal half is responsible for the 5' incision.</text>
</comment>
<dbReference type="PANTHER" id="PTHR30562">
    <property type="entry name" value="UVRC/OXIDOREDUCTASE"/>
    <property type="match status" value="1"/>
</dbReference>
<dbReference type="GO" id="GO:0006289">
    <property type="term" value="P:nucleotide-excision repair"/>
    <property type="evidence" value="ECO:0007669"/>
    <property type="project" value="UniProtKB-UniRule"/>
</dbReference>
<comment type="similarity">
    <text evidence="6">Belongs to the UvrC family.</text>
</comment>
<evidence type="ECO:0000256" key="1">
    <source>
        <dbReference type="ARBA" id="ARBA00022490"/>
    </source>
</evidence>
<dbReference type="Pfam" id="PF22920">
    <property type="entry name" value="UvrC_RNaseH"/>
    <property type="match status" value="1"/>
</dbReference>
<dbReference type="Pfam" id="PF02151">
    <property type="entry name" value="UVR"/>
    <property type="match status" value="1"/>
</dbReference>
<dbReference type="RefSeq" id="WP_008858832.1">
    <property type="nucleotide sequence ID" value="NZ_JH591187.1"/>
</dbReference>
<evidence type="ECO:0000256" key="3">
    <source>
        <dbReference type="ARBA" id="ARBA00022769"/>
    </source>
</evidence>
<comment type="subunit">
    <text evidence="6">Interacts with UvrB in an incision complex.</text>
</comment>
<protein>
    <recommendedName>
        <fullName evidence="6">UvrABC system protein C</fullName>
        <shortName evidence="6">Protein UvrC</shortName>
    </recommendedName>
    <alternativeName>
        <fullName evidence="6">Excinuclease ABC subunit C</fullName>
    </alternativeName>
</protein>
<dbReference type="Gene3D" id="3.30.420.340">
    <property type="entry name" value="UvrC, RNAse H endonuclease domain"/>
    <property type="match status" value="1"/>
</dbReference>
<dbReference type="HAMAP" id="MF_00203">
    <property type="entry name" value="UvrC"/>
    <property type="match status" value="1"/>
</dbReference>
<evidence type="ECO:0000256" key="4">
    <source>
        <dbReference type="ARBA" id="ARBA00022881"/>
    </source>
</evidence>
<dbReference type="PANTHER" id="PTHR30562:SF1">
    <property type="entry name" value="UVRABC SYSTEM PROTEIN C"/>
    <property type="match status" value="1"/>
</dbReference>
<dbReference type="InterPro" id="IPR036876">
    <property type="entry name" value="UVR_dom_sf"/>
</dbReference>
<dbReference type="SUPFAM" id="SSF46600">
    <property type="entry name" value="C-terminal UvrC-binding domain of UvrB"/>
    <property type="match status" value="1"/>
</dbReference>
<keyword evidence="1 6" id="KW-0963">Cytoplasm</keyword>
<dbReference type="InterPro" id="IPR004791">
    <property type="entry name" value="UvrC"/>
</dbReference>
<keyword evidence="2 6" id="KW-0227">DNA damage</keyword>
<dbReference type="Pfam" id="PF14520">
    <property type="entry name" value="HHH_5"/>
    <property type="match status" value="1"/>
</dbReference>
<keyword evidence="6" id="KW-0742">SOS response</keyword>
<dbReference type="InterPro" id="IPR001943">
    <property type="entry name" value="UVR_dom"/>
</dbReference>
<evidence type="ECO:0000259" key="9">
    <source>
        <dbReference type="PROSITE" id="PS50165"/>
    </source>
</evidence>
<dbReference type="Gene3D" id="3.40.1440.10">
    <property type="entry name" value="GIY-YIG endonuclease"/>
    <property type="match status" value="1"/>
</dbReference>
<dbReference type="InterPro" id="IPR010994">
    <property type="entry name" value="RuvA_2-like"/>
</dbReference>
<dbReference type="Pfam" id="PF08459">
    <property type="entry name" value="UvrC_RNaseH_dom"/>
    <property type="match status" value="1"/>
</dbReference>
<dbReference type="InterPro" id="IPR001162">
    <property type="entry name" value="UvrC_RNase_H_dom"/>
</dbReference>
<organism evidence="10 11">
    <name type="scientific">Dialister succinatiphilus YIT 11850</name>
    <dbReference type="NCBI Taxonomy" id="742743"/>
    <lineage>
        <taxon>Bacteria</taxon>
        <taxon>Bacillati</taxon>
        <taxon>Bacillota</taxon>
        <taxon>Negativicutes</taxon>
        <taxon>Veillonellales</taxon>
        <taxon>Veillonellaceae</taxon>
        <taxon>Dialister</taxon>
    </lineage>
</organism>
<dbReference type="InterPro" id="IPR050066">
    <property type="entry name" value="UvrABC_protein_C"/>
</dbReference>
<dbReference type="AlphaFoldDB" id="H1CY88"/>
<dbReference type="Gene3D" id="1.10.150.20">
    <property type="entry name" value="5' to 3' exonuclease, C-terminal subdomain"/>
    <property type="match status" value="1"/>
</dbReference>
<feature type="domain" description="UVR" evidence="7">
    <location>
        <begin position="206"/>
        <end position="241"/>
    </location>
</feature>
<dbReference type="SUPFAM" id="SSF82771">
    <property type="entry name" value="GIY-YIG endonuclease"/>
    <property type="match status" value="1"/>
</dbReference>
<dbReference type="InterPro" id="IPR035901">
    <property type="entry name" value="GIY-YIG_endonuc_sf"/>
</dbReference>
<comment type="caution">
    <text evidence="10">The sequence shown here is derived from an EMBL/GenBank/DDBJ whole genome shotgun (WGS) entry which is preliminary data.</text>
</comment>
<dbReference type="Proteomes" id="UP000003277">
    <property type="component" value="Unassembled WGS sequence"/>
</dbReference>
<dbReference type="HOGENOM" id="CLU_014841_3_2_9"/>
<dbReference type="eggNOG" id="COG0322">
    <property type="taxonomic scope" value="Bacteria"/>
</dbReference>
<dbReference type="InterPro" id="IPR000305">
    <property type="entry name" value="GIY-YIG_endonuc"/>
</dbReference>
<gene>
    <name evidence="6" type="primary">uvrC</name>
    <name evidence="10" type="ORF">HMPREF9453_00326</name>
</gene>
<comment type="subcellular location">
    <subcellularLocation>
        <location evidence="6">Cytoplasm</location>
    </subcellularLocation>
</comment>
<dbReference type="FunFam" id="3.40.1440.10:FF:000001">
    <property type="entry name" value="UvrABC system protein C"/>
    <property type="match status" value="1"/>
</dbReference>
<evidence type="ECO:0000313" key="10">
    <source>
        <dbReference type="EMBL" id="EHO63755.1"/>
    </source>
</evidence>
<sequence length="621" mass="71654">MKMIDVNDKIRAKVEALPDSPGVYRWKDKDGRVIYVGKAKNLKNRVRSYVREDKNRSPKVAAMIRHAEDLDITMTATEMEALILECNLIKEIHPKYNISLRDDKSYPYVKITTNEEWPRIFVTRNIRHDDGARYFGPFTDVGSLRTTLSLLRRYYPIRNCRSMKVSRPCLQYHLHLCAGPCFHLCSREDYDSYVRTVCDLFEGKSTELVKELKQKMMAASDAMDYELAAKYRDQIRAVESVQQRQNIVASEGDFDVVGYARDGSHAGLEVFYIRYGRMVGKENFSIPESENETDEEIITAFIRDFYGGNPTSIPREIILPLLPAEQELIASWMTKLKGSEVTLILPQRGFKRRLKDMAMANAAKYLSDKKLQWEYQDAREQGAVKKLKDLLHLPRLPERMECFDISHNQGAETTGSMVVFEHGRPAKREYRKFKLQTTQGHADDFKSMAEVMSRRYGNEKDWPAPDLIVLDGGLGQLHAALPAIRNAGCDAPVIGLAKRIEEIYVEGSEDPIVLDHHEPALKLLQFIRDEAHRFVITYHRKWTNKRNTESILDHIEGIGPTRRNALWHAFRSLDEMRKATIEELSQVPGMNKRAAEAVYRFFHMRKDEKQMVLTGQKVEGE</sequence>
<dbReference type="Gene3D" id="4.10.860.10">
    <property type="entry name" value="UVR domain"/>
    <property type="match status" value="1"/>
</dbReference>
<dbReference type="EMBL" id="ADLT01000009">
    <property type="protein sequence ID" value="EHO63755.1"/>
    <property type="molecule type" value="Genomic_DNA"/>
</dbReference>
<dbReference type="PROSITE" id="PS50165">
    <property type="entry name" value="UVRC"/>
    <property type="match status" value="1"/>
</dbReference>
<dbReference type="InterPro" id="IPR047296">
    <property type="entry name" value="GIY-YIG_UvrC_Cho"/>
</dbReference>
<feature type="domain" description="UvrC family homology region profile" evidence="9">
    <location>
        <begin position="256"/>
        <end position="480"/>
    </location>
</feature>
<dbReference type="NCBIfam" id="TIGR00194">
    <property type="entry name" value="uvrC"/>
    <property type="match status" value="1"/>
</dbReference>
<dbReference type="GO" id="GO:0009381">
    <property type="term" value="F:excinuclease ABC activity"/>
    <property type="evidence" value="ECO:0007669"/>
    <property type="project" value="UniProtKB-UniRule"/>
</dbReference>
<feature type="domain" description="GIY-YIG" evidence="8">
    <location>
        <begin position="19"/>
        <end position="98"/>
    </location>
</feature>
<evidence type="ECO:0000256" key="2">
    <source>
        <dbReference type="ARBA" id="ARBA00022763"/>
    </source>
</evidence>
<dbReference type="GO" id="GO:0005737">
    <property type="term" value="C:cytoplasm"/>
    <property type="evidence" value="ECO:0007669"/>
    <property type="project" value="UniProtKB-SubCell"/>
</dbReference>
<evidence type="ECO:0000313" key="11">
    <source>
        <dbReference type="Proteomes" id="UP000003277"/>
    </source>
</evidence>
<keyword evidence="11" id="KW-1185">Reference proteome</keyword>
<dbReference type="PATRIC" id="fig|742743.3.peg.333"/>
<dbReference type="CDD" id="cd10434">
    <property type="entry name" value="GIY-YIG_UvrC_Cho"/>
    <property type="match status" value="1"/>
</dbReference>
<name>H1CY88_9FIRM</name>
<proteinExistence type="inferred from homology"/>
<dbReference type="InterPro" id="IPR038476">
    <property type="entry name" value="UvrC_RNase_H_dom_sf"/>
</dbReference>
<keyword evidence="3 6" id="KW-0228">DNA excision</keyword>
<accession>H1CY88</accession>
<reference evidence="10 11" key="1">
    <citation type="submission" date="2011-11" db="EMBL/GenBank/DDBJ databases">
        <title>The Genome Sequence of Dialister succinatiphilus YIT 11850.</title>
        <authorList>
            <consortium name="The Broad Institute Genome Sequencing Platform"/>
            <person name="Earl A."/>
            <person name="Ward D."/>
            <person name="Feldgarden M."/>
            <person name="Gevers D."/>
            <person name="Morotomi M."/>
            <person name="Young S.K."/>
            <person name="Zeng Q."/>
            <person name="Gargeya S."/>
            <person name="Fitzgerald M."/>
            <person name="Haas B."/>
            <person name="Abouelleil A."/>
            <person name="Alvarado L."/>
            <person name="Arachchi H.M."/>
            <person name="Berlin A."/>
            <person name="Brown A."/>
            <person name="Chapman S.B."/>
            <person name="Dunbar C."/>
            <person name="Gearin G."/>
            <person name="Goldberg J."/>
            <person name="Griggs A."/>
            <person name="Gujja S."/>
            <person name="Heiman D."/>
            <person name="Howarth C."/>
            <person name="Lui A."/>
            <person name="MacDonald P.J.P."/>
            <person name="Montmayeur A."/>
            <person name="Murphy C."/>
            <person name="Neiman D."/>
            <person name="Pearson M."/>
            <person name="Priest M."/>
            <person name="Roberts A."/>
            <person name="Saif S."/>
            <person name="Shea T."/>
            <person name="Sisk P."/>
            <person name="Stolte C."/>
            <person name="Sykes S."/>
            <person name="Wortman J."/>
            <person name="Nusbaum C."/>
            <person name="Birren B."/>
        </authorList>
    </citation>
    <scope>NUCLEOTIDE SEQUENCE [LARGE SCALE GENOMIC DNA]</scope>
    <source>
        <strain evidence="10 11">YIT 11850</strain>
    </source>
</reference>
<dbReference type="GO" id="GO:0009432">
    <property type="term" value="P:SOS response"/>
    <property type="evidence" value="ECO:0007669"/>
    <property type="project" value="UniProtKB-UniRule"/>
</dbReference>
<evidence type="ECO:0000256" key="5">
    <source>
        <dbReference type="ARBA" id="ARBA00023204"/>
    </source>
</evidence>
<keyword evidence="4 6" id="KW-0267">Excision nuclease</keyword>
<evidence type="ECO:0000259" key="7">
    <source>
        <dbReference type="PROSITE" id="PS50151"/>
    </source>
</evidence>
<dbReference type="SMART" id="SM00465">
    <property type="entry name" value="GIYc"/>
    <property type="match status" value="1"/>
</dbReference>
<dbReference type="NCBIfam" id="NF001824">
    <property type="entry name" value="PRK00558.1-5"/>
    <property type="match status" value="1"/>
</dbReference>
<dbReference type="Pfam" id="PF01541">
    <property type="entry name" value="GIY-YIG"/>
    <property type="match status" value="1"/>
</dbReference>
<evidence type="ECO:0000259" key="8">
    <source>
        <dbReference type="PROSITE" id="PS50164"/>
    </source>
</evidence>
<dbReference type="GO" id="GO:0009380">
    <property type="term" value="C:excinuclease repair complex"/>
    <property type="evidence" value="ECO:0007669"/>
    <property type="project" value="InterPro"/>
</dbReference>
<dbReference type="PROSITE" id="PS50164">
    <property type="entry name" value="GIY_YIG"/>
    <property type="match status" value="1"/>
</dbReference>
<dbReference type="PROSITE" id="PS50151">
    <property type="entry name" value="UVR"/>
    <property type="match status" value="1"/>
</dbReference>
<dbReference type="STRING" id="742743.HMPREF9453_00326"/>
<evidence type="ECO:0000256" key="6">
    <source>
        <dbReference type="HAMAP-Rule" id="MF_00203"/>
    </source>
</evidence>
<dbReference type="SUPFAM" id="SSF47781">
    <property type="entry name" value="RuvA domain 2-like"/>
    <property type="match status" value="1"/>
</dbReference>